<feature type="domain" description="Elongation factor EFG" evidence="1">
    <location>
        <begin position="60"/>
        <end position="140"/>
    </location>
</feature>
<evidence type="ECO:0000313" key="3">
    <source>
        <dbReference type="Proteomes" id="UP000189462"/>
    </source>
</evidence>
<dbReference type="EMBL" id="MVBK01000099">
    <property type="protein sequence ID" value="OOG22659.1"/>
    <property type="molecule type" value="Genomic_DNA"/>
</dbReference>
<dbReference type="InterPro" id="IPR035647">
    <property type="entry name" value="EFG_III/V"/>
</dbReference>
<dbReference type="SUPFAM" id="SSF54980">
    <property type="entry name" value="EF-G C-terminal domain-like"/>
    <property type="match status" value="1"/>
</dbReference>
<dbReference type="Proteomes" id="UP000189462">
    <property type="component" value="Unassembled WGS sequence"/>
</dbReference>
<gene>
    <name evidence="2" type="ORF">B1C78_14615</name>
</gene>
<name>A0A1V3NC29_9GAMM</name>
<dbReference type="InterPro" id="IPR000640">
    <property type="entry name" value="EFG_V-like"/>
</dbReference>
<sequence length="152" mass="16761">MNLSDLPNARIDAISSGFRILAENEIALRQAAARLHAYSACPLKASPPSIIFAREPVESEPIMRVVVHAPLWTLHGLRKCFQERGARIIATGYNEEDWSLHMLAPISGLLGCYDEVSELHGDTATINMTLSHYTPVETTTLEPRAKAEVMHG</sequence>
<reference evidence="2 3" key="1">
    <citation type="submission" date="2017-02" db="EMBL/GenBank/DDBJ databases">
        <title>Genomic diversity within the haloalkaliphilic genus Thioalkalivibrio.</title>
        <authorList>
            <person name="Ahn A.-C."/>
            <person name="Meier-Kolthoff J."/>
            <person name="Overmars L."/>
            <person name="Richter M."/>
            <person name="Woyke T."/>
            <person name="Sorokin D.Y."/>
            <person name="Muyzer G."/>
        </authorList>
    </citation>
    <scope>NUCLEOTIDE SEQUENCE [LARGE SCALE GENOMIC DNA]</scope>
    <source>
        <strain evidence="2 3">ALJD</strain>
    </source>
</reference>
<comment type="caution">
    <text evidence="2">The sequence shown here is derived from an EMBL/GenBank/DDBJ whole genome shotgun (WGS) entry which is preliminary data.</text>
</comment>
<dbReference type="AlphaFoldDB" id="A0A1V3NC29"/>
<keyword evidence="3" id="KW-1185">Reference proteome</keyword>
<organism evidence="2 3">
    <name type="scientific">Thioalkalivibrio denitrificans</name>
    <dbReference type="NCBI Taxonomy" id="108003"/>
    <lineage>
        <taxon>Bacteria</taxon>
        <taxon>Pseudomonadati</taxon>
        <taxon>Pseudomonadota</taxon>
        <taxon>Gammaproteobacteria</taxon>
        <taxon>Chromatiales</taxon>
        <taxon>Ectothiorhodospiraceae</taxon>
        <taxon>Thioalkalivibrio</taxon>
    </lineage>
</organism>
<protein>
    <recommendedName>
        <fullName evidence="1">Elongation factor EFG domain-containing protein</fullName>
    </recommendedName>
</protein>
<evidence type="ECO:0000259" key="1">
    <source>
        <dbReference type="Pfam" id="PF00679"/>
    </source>
</evidence>
<dbReference type="GO" id="GO:0043168">
    <property type="term" value="F:anion binding"/>
    <property type="evidence" value="ECO:0007669"/>
    <property type="project" value="UniProtKB-ARBA"/>
</dbReference>
<evidence type="ECO:0000313" key="2">
    <source>
        <dbReference type="EMBL" id="OOG22659.1"/>
    </source>
</evidence>
<dbReference type="Gene3D" id="3.30.70.240">
    <property type="match status" value="1"/>
</dbReference>
<accession>A0A1V3NC29</accession>
<dbReference type="GO" id="GO:0017111">
    <property type="term" value="F:ribonucleoside triphosphate phosphatase activity"/>
    <property type="evidence" value="ECO:0007669"/>
    <property type="project" value="UniProtKB-ARBA"/>
</dbReference>
<dbReference type="GO" id="GO:0032561">
    <property type="term" value="F:guanyl ribonucleotide binding"/>
    <property type="evidence" value="ECO:0007669"/>
    <property type="project" value="UniProtKB-ARBA"/>
</dbReference>
<dbReference type="Pfam" id="PF00679">
    <property type="entry name" value="EFG_C"/>
    <property type="match status" value="1"/>
</dbReference>
<proteinExistence type="predicted"/>